<dbReference type="OrthoDB" id="10070678at2759"/>
<dbReference type="RefSeq" id="XP_026288634.1">
    <property type="nucleotide sequence ID" value="XM_026432849.2"/>
</dbReference>
<accession>A0A6J1T4W8</accession>
<feature type="compositionally biased region" description="Polar residues" evidence="1">
    <location>
        <begin position="931"/>
        <end position="942"/>
    </location>
</feature>
<feature type="compositionally biased region" description="Basic and acidic residues" evidence="1">
    <location>
        <begin position="582"/>
        <end position="595"/>
    </location>
</feature>
<keyword evidence="3" id="KW-0732">Signal</keyword>
<protein>
    <submittedName>
        <fullName evidence="5">Uncharacterized protein LOC113213713 isoform X1</fullName>
    </submittedName>
</protein>
<dbReference type="PANTHER" id="PTHR46560">
    <property type="entry name" value="CYPHER, ISOFORM B"/>
    <property type="match status" value="1"/>
</dbReference>
<feature type="compositionally biased region" description="Low complexity" evidence="1">
    <location>
        <begin position="919"/>
        <end position="930"/>
    </location>
</feature>
<feature type="region of interest" description="Disordered" evidence="1">
    <location>
        <begin position="803"/>
        <end position="830"/>
    </location>
</feature>
<dbReference type="Proteomes" id="UP000504606">
    <property type="component" value="Unplaced"/>
</dbReference>
<keyword evidence="4" id="KW-1185">Reference proteome</keyword>
<name>A0A6J1T4W8_FRAOC</name>
<feature type="compositionally biased region" description="Basic and acidic residues" evidence="1">
    <location>
        <begin position="302"/>
        <end position="311"/>
    </location>
</feature>
<dbReference type="KEGG" id="foc:113213713"/>
<feature type="region of interest" description="Disordered" evidence="1">
    <location>
        <begin position="717"/>
        <end position="737"/>
    </location>
</feature>
<evidence type="ECO:0000313" key="4">
    <source>
        <dbReference type="Proteomes" id="UP000504606"/>
    </source>
</evidence>
<feature type="region of interest" description="Disordered" evidence="1">
    <location>
        <begin position="536"/>
        <end position="557"/>
    </location>
</feature>
<feature type="compositionally biased region" description="Low complexity" evidence="1">
    <location>
        <begin position="874"/>
        <end position="890"/>
    </location>
</feature>
<feature type="compositionally biased region" description="Basic and acidic residues" evidence="1">
    <location>
        <begin position="324"/>
        <end position="333"/>
    </location>
</feature>
<gene>
    <name evidence="5" type="primary">LOC113213713</name>
</gene>
<evidence type="ECO:0000313" key="5">
    <source>
        <dbReference type="RefSeq" id="XP_026288634.1"/>
    </source>
</evidence>
<feature type="compositionally biased region" description="Polar residues" evidence="1">
    <location>
        <begin position="273"/>
        <end position="301"/>
    </location>
</feature>
<feature type="chain" id="PRO_5026913935" evidence="3">
    <location>
        <begin position="34"/>
        <end position="952"/>
    </location>
</feature>
<reference evidence="5" key="1">
    <citation type="submission" date="2025-08" db="UniProtKB">
        <authorList>
            <consortium name="RefSeq"/>
        </authorList>
    </citation>
    <scope>IDENTIFICATION</scope>
    <source>
        <tissue evidence="5">Whole organism</tissue>
    </source>
</reference>
<sequence length="952" mass="105828">MMDTSHTPHKSCKMSLPLRLLLLLSLLAGPALAQSNYAQQGNSVEYDGNSGLPDQATLNGRVTKLDDLSPVIFLNRTKAVLNCEAGSMKAELKFNEPFFGIVYADFDRNSACQVAGKGALSYRIELPLKGCGTRQDPQRVFTNNIVVRFHPGLEMDGDEVITIVCRYPPPIAQPPAAFPAKIRVDAPVIPLEPPLQGFQILLIICAILFLSLLLLGLGCSYYCLRTRNIQVVRRAPFLADTESESSKLSNPSLGPVSLFEGLKIPRAHTAVSLSSSEQHLVSEPSDTLPSDYPSESPSSAHSEVEEVDTRSLRRPSTVSSGSYEPHHKMEVQMRVKRSPPPPSPPGSDFESQLTLQQDKLTTILEQREDTPSIHKTTFSYVPELHAAPAGGSSSSANAPVYSRIMRRQQVVRAAPPPPRPSLSTLTTETADFRTIVDTEELTSTQRVAARPPPPPIVEEVIEQLEAPVVAERRPEITSHVVDDVFLRTITEKKTIEDIERHRRQVKEFHAKPPPPNPKWDVVIRNYPAPGQEALAEPATDWESYSETSSASGYPTTPVLERPLEKHITDRRVNVSEQLQQRSEMHRSSVDVERTYRSSMTIPPPEPPPPNWDVLIRVLDQPEMPEPRDHDDLSVSEVGEEPMTITTTATTTALTQEDREKWRQILTTESSLRTLLTEATVKEDYERIRSDERYERLFEPAKWDVIIRVLAPPERLYDPKGGPANGQRYRRKTDWDTRSRRSSLPTLYEYDSDGTSSLTMTTEGHEAIRDLARSRRTSRSSMPSMSDMDVRSMTEVMVDYTRPERADTLSDASGPSSLYYRGGAPRRYSDDEDAIEDDYGTLGLARSLSQPSLARSASEFTEHWAVVRGPPSPTSPRSSARSTRSSRGRGPAPLPPGHQAAGTTTTTTALVHPPQGHHNVQSYSVQSESQQGATRTQTRSSGYVAQRGWFSEQ</sequence>
<evidence type="ECO:0000256" key="1">
    <source>
        <dbReference type="SAM" id="MobiDB-lite"/>
    </source>
</evidence>
<keyword evidence="2" id="KW-1133">Transmembrane helix</keyword>
<evidence type="ECO:0000256" key="3">
    <source>
        <dbReference type="SAM" id="SignalP"/>
    </source>
</evidence>
<feature type="region of interest" description="Disordered" evidence="1">
    <location>
        <begin position="863"/>
        <end position="952"/>
    </location>
</feature>
<feature type="compositionally biased region" description="Polar residues" evidence="1">
    <location>
        <begin position="542"/>
        <end position="554"/>
    </location>
</feature>
<proteinExistence type="predicted"/>
<evidence type="ECO:0000256" key="2">
    <source>
        <dbReference type="SAM" id="Phobius"/>
    </source>
</evidence>
<organism evidence="4 5">
    <name type="scientific">Frankliniella occidentalis</name>
    <name type="common">Western flower thrips</name>
    <name type="synonym">Euthrips occidentalis</name>
    <dbReference type="NCBI Taxonomy" id="133901"/>
    <lineage>
        <taxon>Eukaryota</taxon>
        <taxon>Metazoa</taxon>
        <taxon>Ecdysozoa</taxon>
        <taxon>Arthropoda</taxon>
        <taxon>Hexapoda</taxon>
        <taxon>Insecta</taxon>
        <taxon>Pterygota</taxon>
        <taxon>Neoptera</taxon>
        <taxon>Paraneoptera</taxon>
        <taxon>Thysanoptera</taxon>
        <taxon>Terebrantia</taxon>
        <taxon>Thripoidea</taxon>
        <taxon>Thripidae</taxon>
        <taxon>Frankliniella</taxon>
    </lineage>
</organism>
<feature type="compositionally biased region" description="Pro residues" evidence="1">
    <location>
        <begin position="601"/>
        <end position="610"/>
    </location>
</feature>
<keyword evidence="2" id="KW-0812">Transmembrane</keyword>
<dbReference type="CTD" id="32154"/>
<feature type="region of interest" description="Disordered" evidence="1">
    <location>
        <begin position="273"/>
        <end position="354"/>
    </location>
</feature>
<feature type="region of interest" description="Disordered" evidence="1">
    <location>
        <begin position="409"/>
        <end position="433"/>
    </location>
</feature>
<dbReference type="AlphaFoldDB" id="A0A6J1T4W8"/>
<dbReference type="GeneID" id="113213713"/>
<feature type="transmembrane region" description="Helical" evidence="2">
    <location>
        <begin position="200"/>
        <end position="224"/>
    </location>
</feature>
<feature type="region of interest" description="Disordered" evidence="1">
    <location>
        <begin position="578"/>
        <end position="610"/>
    </location>
</feature>
<keyword evidence="2" id="KW-0472">Membrane</keyword>
<feature type="signal peptide" evidence="3">
    <location>
        <begin position="1"/>
        <end position="33"/>
    </location>
</feature>
<dbReference type="PANTHER" id="PTHR46560:SF11">
    <property type="entry name" value="GH09980P"/>
    <property type="match status" value="1"/>
</dbReference>